<reference evidence="1" key="1">
    <citation type="journal article" date="2023" name="Mol. Phylogenet. Evol.">
        <title>Genome-scale phylogeny and comparative genomics of the fungal order Sordariales.</title>
        <authorList>
            <person name="Hensen N."/>
            <person name="Bonometti L."/>
            <person name="Westerberg I."/>
            <person name="Brannstrom I.O."/>
            <person name="Guillou S."/>
            <person name="Cros-Aarteil S."/>
            <person name="Calhoun S."/>
            <person name="Haridas S."/>
            <person name="Kuo A."/>
            <person name="Mondo S."/>
            <person name="Pangilinan J."/>
            <person name="Riley R."/>
            <person name="LaButti K."/>
            <person name="Andreopoulos B."/>
            <person name="Lipzen A."/>
            <person name="Chen C."/>
            <person name="Yan M."/>
            <person name="Daum C."/>
            <person name="Ng V."/>
            <person name="Clum A."/>
            <person name="Steindorff A."/>
            <person name="Ohm R.A."/>
            <person name="Martin F."/>
            <person name="Silar P."/>
            <person name="Natvig D.O."/>
            <person name="Lalanne C."/>
            <person name="Gautier V."/>
            <person name="Ament-Velasquez S.L."/>
            <person name="Kruys A."/>
            <person name="Hutchinson M.I."/>
            <person name="Powell A.J."/>
            <person name="Barry K."/>
            <person name="Miller A.N."/>
            <person name="Grigoriev I.V."/>
            <person name="Debuchy R."/>
            <person name="Gladieux P."/>
            <person name="Hiltunen Thoren M."/>
            <person name="Johannesson H."/>
        </authorList>
    </citation>
    <scope>NUCLEOTIDE SEQUENCE</scope>
    <source>
        <strain evidence="1">PSN243</strain>
    </source>
</reference>
<gene>
    <name evidence="1" type="ORF">QBC34DRAFT_436932</name>
</gene>
<accession>A0AAV9GSH1</accession>
<sequence length="225" mass="25185">MKNAVWGVSSICTPRQCFFSLPLWKFCVPPRGSGPRFRVATKISHSKHANPTRPLLAMDRTDTDLRAHRAGSNGAQTILKKLKEKLTNLGMRFPTGDLFPIESLKTTLVDAIARSPVSNLSLSLTEAQLHDSLIELFEACHQFRSMLFCLDRMSEGFWSQVRAQVQWARAMTSQEIMYVVLALTNAAWAHLQDPVTNGRGEIIAPTRLSFVAIRFAGDLDVYEGH</sequence>
<proteinExistence type="predicted"/>
<organism evidence="1 2">
    <name type="scientific">Podospora aff. communis PSN243</name>
    <dbReference type="NCBI Taxonomy" id="3040156"/>
    <lineage>
        <taxon>Eukaryota</taxon>
        <taxon>Fungi</taxon>
        <taxon>Dikarya</taxon>
        <taxon>Ascomycota</taxon>
        <taxon>Pezizomycotina</taxon>
        <taxon>Sordariomycetes</taxon>
        <taxon>Sordariomycetidae</taxon>
        <taxon>Sordariales</taxon>
        <taxon>Podosporaceae</taxon>
        <taxon>Podospora</taxon>
    </lineage>
</organism>
<keyword evidence="2" id="KW-1185">Reference proteome</keyword>
<dbReference type="EMBL" id="MU865930">
    <property type="protein sequence ID" value="KAK4450927.1"/>
    <property type="molecule type" value="Genomic_DNA"/>
</dbReference>
<reference evidence="1" key="2">
    <citation type="submission" date="2023-05" db="EMBL/GenBank/DDBJ databases">
        <authorList>
            <consortium name="Lawrence Berkeley National Laboratory"/>
            <person name="Steindorff A."/>
            <person name="Hensen N."/>
            <person name="Bonometti L."/>
            <person name="Westerberg I."/>
            <person name="Brannstrom I.O."/>
            <person name="Guillou S."/>
            <person name="Cros-Aarteil S."/>
            <person name="Calhoun S."/>
            <person name="Haridas S."/>
            <person name="Kuo A."/>
            <person name="Mondo S."/>
            <person name="Pangilinan J."/>
            <person name="Riley R."/>
            <person name="Labutti K."/>
            <person name="Andreopoulos B."/>
            <person name="Lipzen A."/>
            <person name="Chen C."/>
            <person name="Yanf M."/>
            <person name="Daum C."/>
            <person name="Ng V."/>
            <person name="Clum A."/>
            <person name="Ohm R."/>
            <person name="Martin F."/>
            <person name="Silar P."/>
            <person name="Natvig D."/>
            <person name="Lalanne C."/>
            <person name="Gautier V."/>
            <person name="Ament-Velasquez S.L."/>
            <person name="Kruys A."/>
            <person name="Hutchinson M.I."/>
            <person name="Powell A.J."/>
            <person name="Barry K."/>
            <person name="Miller A.N."/>
            <person name="Grigoriev I.V."/>
            <person name="Debuchy R."/>
            <person name="Gladieux P."/>
            <person name="Thoren M.H."/>
            <person name="Johannesson H."/>
        </authorList>
    </citation>
    <scope>NUCLEOTIDE SEQUENCE</scope>
    <source>
        <strain evidence="1">PSN243</strain>
    </source>
</reference>
<dbReference type="Proteomes" id="UP001321760">
    <property type="component" value="Unassembled WGS sequence"/>
</dbReference>
<evidence type="ECO:0000313" key="2">
    <source>
        <dbReference type="Proteomes" id="UP001321760"/>
    </source>
</evidence>
<name>A0AAV9GSH1_9PEZI</name>
<protein>
    <submittedName>
        <fullName evidence="1">Uncharacterized protein</fullName>
    </submittedName>
</protein>
<comment type="caution">
    <text evidence="1">The sequence shown here is derived from an EMBL/GenBank/DDBJ whole genome shotgun (WGS) entry which is preliminary data.</text>
</comment>
<dbReference type="AlphaFoldDB" id="A0AAV9GSH1"/>
<evidence type="ECO:0000313" key="1">
    <source>
        <dbReference type="EMBL" id="KAK4450927.1"/>
    </source>
</evidence>